<keyword evidence="6 9" id="KW-0863">Zinc-finger</keyword>
<proteinExistence type="inferred from homology"/>
<organism evidence="12 13">
    <name type="scientific">Hypsibius exemplaris</name>
    <name type="common">Freshwater tardigrade</name>
    <dbReference type="NCBI Taxonomy" id="2072580"/>
    <lineage>
        <taxon>Eukaryota</taxon>
        <taxon>Metazoa</taxon>
        <taxon>Ecdysozoa</taxon>
        <taxon>Tardigrada</taxon>
        <taxon>Eutardigrada</taxon>
        <taxon>Parachela</taxon>
        <taxon>Hypsibioidea</taxon>
        <taxon>Hypsibiidae</taxon>
        <taxon>Hypsibius</taxon>
    </lineage>
</organism>
<evidence type="ECO:0000256" key="5">
    <source>
        <dbReference type="ARBA" id="ARBA00022737"/>
    </source>
</evidence>
<comment type="similarity">
    <text evidence="8">Belongs to the REI1 family.</text>
</comment>
<keyword evidence="4" id="KW-0479">Metal-binding</keyword>
<dbReference type="InterPro" id="IPR013087">
    <property type="entry name" value="Znf_C2H2_type"/>
</dbReference>
<feature type="region of interest" description="Disordered" evidence="10">
    <location>
        <begin position="97"/>
        <end position="123"/>
    </location>
</feature>
<comment type="caution">
    <text evidence="12">The sequence shown here is derived from an EMBL/GenBank/DDBJ whole genome shotgun (WGS) entry which is preliminary data.</text>
</comment>
<dbReference type="PROSITE" id="PS00028">
    <property type="entry name" value="ZINC_FINGER_C2H2_1"/>
    <property type="match status" value="3"/>
</dbReference>
<evidence type="ECO:0000256" key="9">
    <source>
        <dbReference type="PROSITE-ProRule" id="PRU00042"/>
    </source>
</evidence>
<dbReference type="EMBL" id="MTYJ01000032">
    <property type="protein sequence ID" value="OQV20189.1"/>
    <property type="molecule type" value="Genomic_DNA"/>
</dbReference>
<evidence type="ECO:0000256" key="8">
    <source>
        <dbReference type="ARBA" id="ARBA00034126"/>
    </source>
</evidence>
<dbReference type="GO" id="GO:0003676">
    <property type="term" value="F:nucleic acid binding"/>
    <property type="evidence" value="ECO:0007669"/>
    <property type="project" value="InterPro"/>
</dbReference>
<dbReference type="SMART" id="SM00451">
    <property type="entry name" value="ZnF_U1"/>
    <property type="match status" value="2"/>
</dbReference>
<name>A0A1W0WYC3_HYPEX</name>
<dbReference type="Gene3D" id="3.30.160.60">
    <property type="entry name" value="Classic Zinc Finger"/>
    <property type="match status" value="1"/>
</dbReference>
<dbReference type="SMART" id="SM00355">
    <property type="entry name" value="ZnF_C2H2"/>
    <property type="match status" value="4"/>
</dbReference>
<evidence type="ECO:0000256" key="2">
    <source>
        <dbReference type="ARBA" id="ARBA00022490"/>
    </source>
</evidence>
<dbReference type="InterPro" id="IPR022755">
    <property type="entry name" value="Znf_C2H2_jaz"/>
</dbReference>
<keyword evidence="13" id="KW-1185">Reference proteome</keyword>
<dbReference type="GO" id="GO:0030687">
    <property type="term" value="C:preribosome, large subunit precursor"/>
    <property type="evidence" value="ECO:0007669"/>
    <property type="project" value="TreeGrafter"/>
</dbReference>
<evidence type="ECO:0000256" key="7">
    <source>
        <dbReference type="ARBA" id="ARBA00022833"/>
    </source>
</evidence>
<gene>
    <name evidence="12" type="ORF">BV898_05746</name>
</gene>
<dbReference type="Pfam" id="PF12756">
    <property type="entry name" value="zf-C2H2_2"/>
    <property type="match status" value="1"/>
</dbReference>
<feature type="compositionally biased region" description="Basic and acidic residues" evidence="10">
    <location>
        <begin position="97"/>
        <end position="115"/>
    </location>
</feature>
<reference evidence="13" key="1">
    <citation type="submission" date="2017-01" db="EMBL/GenBank/DDBJ databases">
        <title>Comparative genomics of anhydrobiosis in the tardigrade Hypsibius dujardini.</title>
        <authorList>
            <person name="Yoshida Y."/>
            <person name="Koutsovoulos G."/>
            <person name="Laetsch D."/>
            <person name="Stevens L."/>
            <person name="Kumar S."/>
            <person name="Horikawa D."/>
            <person name="Ishino K."/>
            <person name="Komine S."/>
            <person name="Tomita M."/>
            <person name="Blaxter M."/>
            <person name="Arakawa K."/>
        </authorList>
    </citation>
    <scope>NUCLEOTIDE SEQUENCE [LARGE SCALE GENOMIC DNA]</scope>
    <source>
        <strain evidence="13">Z151</strain>
    </source>
</reference>
<dbReference type="Proteomes" id="UP000192578">
    <property type="component" value="Unassembled WGS sequence"/>
</dbReference>
<protein>
    <submittedName>
        <fullName evidence="12">Zinc finger protein 622</fullName>
    </submittedName>
</protein>
<keyword evidence="7" id="KW-0862">Zinc</keyword>
<keyword evidence="3" id="KW-0690">Ribosome biogenesis</keyword>
<evidence type="ECO:0000256" key="6">
    <source>
        <dbReference type="ARBA" id="ARBA00022771"/>
    </source>
</evidence>
<dbReference type="OrthoDB" id="19329at2759"/>
<keyword evidence="2" id="KW-0963">Cytoplasm</keyword>
<dbReference type="PROSITE" id="PS50157">
    <property type="entry name" value="ZINC_FINGER_C2H2_2"/>
    <property type="match status" value="1"/>
</dbReference>
<dbReference type="InterPro" id="IPR041661">
    <property type="entry name" value="ZN622/Rei1/Reh1_Znf-C2H2"/>
</dbReference>
<accession>A0A1W0WYC3</accession>
<dbReference type="InterPro" id="IPR036236">
    <property type="entry name" value="Znf_C2H2_sf"/>
</dbReference>
<dbReference type="AlphaFoldDB" id="A0A1W0WYC3"/>
<sequence length="377" mass="42554">MAASSAYSCGTCRVKFPTLDMMQIHYKCDWHRYNLKRKVAELPPVSAENFADILKAYQSDPSKKGAVGEADPQSDSLYCKACAKSFLNAGSYASHMESKKHLDRERDYEPTEKAVGEATAPTEKKPSAIKKATIVVEAGDVKMADDADDWEDEDESDIPPYDVSVCLFCSKKTQSLESSLSHMSTAHSFFLPDFDYCTDPAGLIDYLGKKVTDGNMCLYCNQRFQETTAAQRHMESKGHTKMGYEGEFLLEYEDFYDFTSANENDAATEKDPNDEAYDLDGTGYEMTLPSGAVIGHRELSRFYKQSLRPVKDVALVSRVVGHYKALGWKSDEQGMGYARNMLNQLNRAKKDQYKKRLSLGMQTNKIKMEHYRRAYGF</sequence>
<dbReference type="InterPro" id="IPR040025">
    <property type="entry name" value="Znf622/Rei1/Reh1"/>
</dbReference>
<dbReference type="InterPro" id="IPR003604">
    <property type="entry name" value="Matrin/U1-like-C_Znf_C2H2"/>
</dbReference>
<dbReference type="SUPFAM" id="SSF57667">
    <property type="entry name" value="beta-beta-alpha zinc fingers"/>
    <property type="match status" value="2"/>
</dbReference>
<feature type="domain" description="C2H2-type" evidence="11">
    <location>
        <begin position="77"/>
        <end position="106"/>
    </location>
</feature>
<evidence type="ECO:0000259" key="11">
    <source>
        <dbReference type="PROSITE" id="PS50157"/>
    </source>
</evidence>
<keyword evidence="5" id="KW-0677">Repeat</keyword>
<evidence type="ECO:0000256" key="4">
    <source>
        <dbReference type="ARBA" id="ARBA00022723"/>
    </source>
</evidence>
<evidence type="ECO:0000256" key="10">
    <source>
        <dbReference type="SAM" id="MobiDB-lite"/>
    </source>
</evidence>
<dbReference type="GO" id="GO:0005737">
    <property type="term" value="C:cytoplasm"/>
    <property type="evidence" value="ECO:0007669"/>
    <property type="project" value="UniProtKB-SubCell"/>
</dbReference>
<dbReference type="Pfam" id="PF12171">
    <property type="entry name" value="zf-C2H2_jaz"/>
    <property type="match status" value="1"/>
</dbReference>
<dbReference type="GO" id="GO:0008270">
    <property type="term" value="F:zinc ion binding"/>
    <property type="evidence" value="ECO:0007669"/>
    <property type="project" value="UniProtKB-KW"/>
</dbReference>
<comment type="subcellular location">
    <subcellularLocation>
        <location evidence="1">Cytoplasm</location>
    </subcellularLocation>
</comment>
<dbReference type="PANTHER" id="PTHR13182">
    <property type="entry name" value="ZINC FINGER PROTEIN 622"/>
    <property type="match status" value="1"/>
</dbReference>
<evidence type="ECO:0000256" key="3">
    <source>
        <dbReference type="ARBA" id="ARBA00022517"/>
    </source>
</evidence>
<evidence type="ECO:0000313" key="12">
    <source>
        <dbReference type="EMBL" id="OQV20189.1"/>
    </source>
</evidence>
<dbReference type="GO" id="GO:0042273">
    <property type="term" value="P:ribosomal large subunit biogenesis"/>
    <property type="evidence" value="ECO:0007669"/>
    <property type="project" value="TreeGrafter"/>
</dbReference>
<evidence type="ECO:0000256" key="1">
    <source>
        <dbReference type="ARBA" id="ARBA00004496"/>
    </source>
</evidence>
<dbReference type="PANTHER" id="PTHR13182:SF8">
    <property type="entry name" value="CYTOPLASMIC 60S SUBUNIT BIOGENESIS FACTOR ZNF622"/>
    <property type="match status" value="1"/>
</dbReference>
<evidence type="ECO:0000313" key="13">
    <source>
        <dbReference type="Proteomes" id="UP000192578"/>
    </source>
</evidence>